<name>A0ABR4C1D3_9HELO</name>
<gene>
    <name evidence="1" type="ORF">VTL71DRAFT_5182</name>
</gene>
<evidence type="ECO:0000313" key="2">
    <source>
        <dbReference type="Proteomes" id="UP001595075"/>
    </source>
</evidence>
<protein>
    <submittedName>
        <fullName evidence="1">Uncharacterized protein</fullName>
    </submittedName>
</protein>
<keyword evidence="2" id="KW-1185">Reference proteome</keyword>
<evidence type="ECO:0000313" key="1">
    <source>
        <dbReference type="EMBL" id="KAL2063377.1"/>
    </source>
</evidence>
<sequence length="109" mass="11953">MALWDRRGLGRPMESDQVCVRNATRGPKALQVLLLKAGPMKPGNRIVNGMNQQVIARRIQTAIGRGHRTVTSHRIGEPCKSRVVFTCSSQSLEGFSTALSLTKSDYLSS</sequence>
<dbReference type="EMBL" id="JAZHXI010000015">
    <property type="protein sequence ID" value="KAL2063377.1"/>
    <property type="molecule type" value="Genomic_DNA"/>
</dbReference>
<dbReference type="Proteomes" id="UP001595075">
    <property type="component" value="Unassembled WGS sequence"/>
</dbReference>
<reference evidence="1 2" key="1">
    <citation type="journal article" date="2024" name="Commun. Biol.">
        <title>Comparative genomic analysis of thermophilic fungi reveals convergent evolutionary adaptations and gene losses.</title>
        <authorList>
            <person name="Steindorff A.S."/>
            <person name="Aguilar-Pontes M.V."/>
            <person name="Robinson A.J."/>
            <person name="Andreopoulos B."/>
            <person name="LaButti K."/>
            <person name="Kuo A."/>
            <person name="Mondo S."/>
            <person name="Riley R."/>
            <person name="Otillar R."/>
            <person name="Haridas S."/>
            <person name="Lipzen A."/>
            <person name="Grimwood J."/>
            <person name="Schmutz J."/>
            <person name="Clum A."/>
            <person name="Reid I.D."/>
            <person name="Moisan M.C."/>
            <person name="Butler G."/>
            <person name="Nguyen T.T.M."/>
            <person name="Dewar K."/>
            <person name="Conant G."/>
            <person name="Drula E."/>
            <person name="Henrissat B."/>
            <person name="Hansel C."/>
            <person name="Singer S."/>
            <person name="Hutchinson M.I."/>
            <person name="de Vries R.P."/>
            <person name="Natvig D.O."/>
            <person name="Powell A.J."/>
            <person name="Tsang A."/>
            <person name="Grigoriev I.V."/>
        </authorList>
    </citation>
    <scope>NUCLEOTIDE SEQUENCE [LARGE SCALE GENOMIC DNA]</scope>
    <source>
        <strain evidence="1 2">CBS 494.80</strain>
    </source>
</reference>
<organism evidence="1 2">
    <name type="scientific">Oculimacula yallundae</name>
    <dbReference type="NCBI Taxonomy" id="86028"/>
    <lineage>
        <taxon>Eukaryota</taxon>
        <taxon>Fungi</taxon>
        <taxon>Dikarya</taxon>
        <taxon>Ascomycota</taxon>
        <taxon>Pezizomycotina</taxon>
        <taxon>Leotiomycetes</taxon>
        <taxon>Helotiales</taxon>
        <taxon>Ploettnerulaceae</taxon>
        <taxon>Oculimacula</taxon>
    </lineage>
</organism>
<accession>A0ABR4C1D3</accession>
<comment type="caution">
    <text evidence="1">The sequence shown here is derived from an EMBL/GenBank/DDBJ whole genome shotgun (WGS) entry which is preliminary data.</text>
</comment>
<proteinExistence type="predicted"/>